<dbReference type="Pfam" id="PF02581">
    <property type="entry name" value="TMP-TENI"/>
    <property type="match status" value="1"/>
</dbReference>
<name>A0A7Y3RKF0_9PROT</name>
<organism evidence="2 3">
    <name type="scientific">Parvularcula mediterranea</name>
    <dbReference type="NCBI Taxonomy" id="2732508"/>
    <lineage>
        <taxon>Bacteria</taxon>
        <taxon>Pseudomonadati</taxon>
        <taxon>Pseudomonadota</taxon>
        <taxon>Alphaproteobacteria</taxon>
        <taxon>Parvularculales</taxon>
        <taxon>Parvularculaceae</taxon>
        <taxon>Parvularcula</taxon>
    </lineage>
</organism>
<dbReference type="InterPro" id="IPR022998">
    <property type="entry name" value="ThiamineP_synth_TenI"/>
</dbReference>
<evidence type="ECO:0000313" key="3">
    <source>
        <dbReference type="Proteomes" id="UP000536835"/>
    </source>
</evidence>
<dbReference type="SUPFAM" id="SSF51391">
    <property type="entry name" value="Thiamin phosphate synthase"/>
    <property type="match status" value="1"/>
</dbReference>
<reference evidence="2 3" key="1">
    <citation type="submission" date="2020-05" db="EMBL/GenBank/DDBJ databases">
        <title>Parvularcula mediterraneae sp. nov., isolated from polypropylene straw from shallow seawater of the seashore of Laganas in Zakynthos island, Greece.</title>
        <authorList>
            <person name="Szabo I."/>
            <person name="Al-Omari J."/>
            <person name="Rado J."/>
            <person name="Szerdahelyi G.S."/>
        </authorList>
    </citation>
    <scope>NUCLEOTIDE SEQUENCE [LARGE SCALE GENOMIC DNA]</scope>
    <source>
        <strain evidence="2 3">ZS-1/3</strain>
    </source>
</reference>
<dbReference type="AlphaFoldDB" id="A0A7Y3RKF0"/>
<gene>
    <name evidence="2" type="ORF">HK107_04935</name>
</gene>
<evidence type="ECO:0000259" key="1">
    <source>
        <dbReference type="Pfam" id="PF02581"/>
    </source>
</evidence>
<dbReference type="GO" id="GO:0009228">
    <property type="term" value="P:thiamine biosynthetic process"/>
    <property type="evidence" value="ECO:0007669"/>
    <property type="project" value="UniProtKB-KW"/>
</dbReference>
<keyword evidence="3" id="KW-1185">Reference proteome</keyword>
<dbReference type="InterPro" id="IPR036206">
    <property type="entry name" value="ThiamineP_synth_sf"/>
</dbReference>
<evidence type="ECO:0000313" key="2">
    <source>
        <dbReference type="EMBL" id="NNU15661.1"/>
    </source>
</evidence>
<accession>A0A7Y3RKF0</accession>
<dbReference type="InterPro" id="IPR013785">
    <property type="entry name" value="Aldolase_TIM"/>
</dbReference>
<comment type="caution">
    <text evidence="2">The sequence shown here is derived from an EMBL/GenBank/DDBJ whole genome shotgun (WGS) entry which is preliminary data.</text>
</comment>
<protein>
    <submittedName>
        <fullName evidence="2">Thiamine phosphate synthase</fullName>
    </submittedName>
</protein>
<proteinExistence type="predicted"/>
<dbReference type="EMBL" id="JABFCX010000002">
    <property type="protein sequence ID" value="NNU15661.1"/>
    <property type="molecule type" value="Genomic_DNA"/>
</dbReference>
<dbReference type="Gene3D" id="3.20.20.70">
    <property type="entry name" value="Aldolase class I"/>
    <property type="match status" value="1"/>
</dbReference>
<dbReference type="RefSeq" id="WP_173197288.1">
    <property type="nucleotide sequence ID" value="NZ_JABFCX010000002.1"/>
</dbReference>
<dbReference type="Proteomes" id="UP000536835">
    <property type="component" value="Unassembled WGS sequence"/>
</dbReference>
<feature type="domain" description="Thiamine phosphate synthase/TenI" evidence="1">
    <location>
        <begin position="108"/>
        <end position="189"/>
    </location>
</feature>
<sequence length="200" mass="21327">MAEFSDRVMALSAAAWRLRAASPKPCDLPFALALFSDAERLPPVEELAAALPALEKPLAFIFRHDHLGPEERIALADSVRRIVQERGHLFKVARAQLEGADGHHKLPGAPGLLTMPAHDEDELVAAFAAQADAAFLSPIFATRSHPEAQAMGRERAVAIAQASPMPLFALGGMDEEKAAELEGTPFQGFGAIDAFAGEVS</sequence>